<dbReference type="OrthoDB" id="1448289at2"/>
<evidence type="ECO:0008006" key="4">
    <source>
        <dbReference type="Google" id="ProtNLM"/>
    </source>
</evidence>
<keyword evidence="1" id="KW-0732">Signal</keyword>
<feature type="signal peptide" evidence="1">
    <location>
        <begin position="1"/>
        <end position="19"/>
    </location>
</feature>
<protein>
    <recommendedName>
        <fullName evidence="4">DUF4168 domain-containing protein</fullName>
    </recommendedName>
</protein>
<proteinExistence type="predicted"/>
<keyword evidence="3" id="KW-1185">Reference proteome</keyword>
<feature type="chain" id="PRO_5014450592" description="DUF4168 domain-containing protein" evidence="1">
    <location>
        <begin position="20"/>
        <end position="118"/>
    </location>
</feature>
<organism evidence="2 3">
    <name type="scientific">Pseudotamlana carrageenivorans</name>
    <dbReference type="NCBI Taxonomy" id="2069432"/>
    <lineage>
        <taxon>Bacteria</taxon>
        <taxon>Pseudomonadati</taxon>
        <taxon>Bacteroidota</taxon>
        <taxon>Flavobacteriia</taxon>
        <taxon>Flavobacteriales</taxon>
        <taxon>Flavobacteriaceae</taxon>
        <taxon>Pseudotamlana</taxon>
    </lineage>
</organism>
<dbReference type="RefSeq" id="WP_102995505.1">
    <property type="nucleotide sequence ID" value="NZ_CP025938.1"/>
</dbReference>
<sequence>MKKLLLTLTFAVFCISSYAQENYQDRLTNYFIRAATQEFDLNKRQQRKIANARTEMAETYMETAQRQKKFLITEDGKNERNLAANKKYYDALSDIIDRPFSEIQPFLNRMRIELKNVK</sequence>
<name>A0A2I7SHW3_9FLAO</name>
<accession>A0A2I7SHW3</accession>
<reference evidence="3" key="1">
    <citation type="submission" date="2018-01" db="EMBL/GenBank/DDBJ databases">
        <title>Complete genome of Tamlana sp. UJ94.</title>
        <authorList>
            <person name="Jung J."/>
            <person name="Chung D."/>
            <person name="Bae S.S."/>
            <person name="Baek K."/>
        </authorList>
    </citation>
    <scope>NUCLEOTIDE SEQUENCE [LARGE SCALE GENOMIC DNA]</scope>
    <source>
        <strain evidence="3">UJ94</strain>
    </source>
</reference>
<dbReference type="EMBL" id="CP025938">
    <property type="protein sequence ID" value="AUS05478.1"/>
    <property type="molecule type" value="Genomic_DNA"/>
</dbReference>
<gene>
    <name evidence="2" type="ORF">C1A40_08360</name>
</gene>
<dbReference type="KEGG" id="taj:C1A40_08360"/>
<dbReference type="AlphaFoldDB" id="A0A2I7SHW3"/>
<evidence type="ECO:0000313" key="3">
    <source>
        <dbReference type="Proteomes" id="UP000236592"/>
    </source>
</evidence>
<dbReference type="Proteomes" id="UP000236592">
    <property type="component" value="Chromosome"/>
</dbReference>
<evidence type="ECO:0000256" key="1">
    <source>
        <dbReference type="SAM" id="SignalP"/>
    </source>
</evidence>
<evidence type="ECO:0000313" key="2">
    <source>
        <dbReference type="EMBL" id="AUS05478.1"/>
    </source>
</evidence>